<dbReference type="RefSeq" id="WP_107561591.1">
    <property type="nucleotide sequence ID" value="NZ_NVQC01000015.1"/>
</dbReference>
<dbReference type="EMBL" id="NVQC01000015">
    <property type="protein sequence ID" value="PTL36521.1"/>
    <property type="molecule type" value="Genomic_DNA"/>
</dbReference>
<feature type="binding site" evidence="10">
    <location>
        <begin position="8"/>
        <end position="15"/>
    </location>
    <ligand>
        <name>ATP</name>
        <dbReference type="ChEBI" id="CHEBI:30616"/>
    </ligand>
</feature>
<reference evidence="15" key="2">
    <citation type="journal article" date="2018" name="Environ. Microbiol.">
        <title>Bloom of a denitrifying methanotroph, 'Candidatus Methylomirabilis limnetica', in a deep stratified lake.</title>
        <authorList>
            <person name="Graf J.S."/>
            <person name="Mayr M.J."/>
            <person name="Marchant H.K."/>
            <person name="Tienken D."/>
            <person name="Hach P.F."/>
            <person name="Brand A."/>
            <person name="Schubert C.J."/>
            <person name="Kuypers M.M."/>
            <person name="Milucka J."/>
        </authorList>
    </citation>
    <scope>NUCLEOTIDE SEQUENCE [LARGE SCALE GENOMIC DNA]</scope>
    <source>
        <strain evidence="15">Zug</strain>
    </source>
</reference>
<dbReference type="PANTHER" id="PTHR11088:SF60">
    <property type="entry name" value="TRNA DIMETHYLALLYLTRANSFERASE"/>
    <property type="match status" value="1"/>
</dbReference>
<evidence type="ECO:0000256" key="7">
    <source>
        <dbReference type="ARBA" id="ARBA00022840"/>
    </source>
</evidence>
<feature type="site" description="Interaction with substrate tRNA" evidence="10">
    <location>
        <position position="99"/>
    </location>
</feature>
<dbReference type="Gene3D" id="3.40.50.300">
    <property type="entry name" value="P-loop containing nucleotide triphosphate hydrolases"/>
    <property type="match status" value="1"/>
</dbReference>
<dbReference type="GO" id="GO:0052381">
    <property type="term" value="F:tRNA dimethylallyltransferase activity"/>
    <property type="evidence" value="ECO:0007669"/>
    <property type="project" value="UniProtKB-UniRule"/>
</dbReference>
<evidence type="ECO:0000256" key="3">
    <source>
        <dbReference type="ARBA" id="ARBA00005842"/>
    </source>
</evidence>
<evidence type="ECO:0000256" key="13">
    <source>
        <dbReference type="RuleBase" id="RU003785"/>
    </source>
</evidence>
<evidence type="ECO:0000313" key="15">
    <source>
        <dbReference type="Proteomes" id="UP000241436"/>
    </source>
</evidence>
<reference evidence="14 15" key="1">
    <citation type="submission" date="2017-09" db="EMBL/GenBank/DDBJ databases">
        <title>Bloom of a denitrifying methanotroph, Candidatus Methylomirabilis limnetica, in a deep stratified lake.</title>
        <authorList>
            <person name="Graf J.S."/>
            <person name="Marchant H.K."/>
            <person name="Tienken D."/>
            <person name="Hach P.F."/>
            <person name="Brand A."/>
            <person name="Schubert C.J."/>
            <person name="Kuypers M.M."/>
            <person name="Milucka J."/>
        </authorList>
    </citation>
    <scope>NUCLEOTIDE SEQUENCE [LARGE SCALE GENOMIC DNA]</scope>
    <source>
        <strain evidence="14 15">Zug</strain>
    </source>
</reference>
<sequence>MPLIVLAGPTAVGKSSMALAVAERVGGEIIAADSMQVYRGLDIGTAKPSADERRRVPHHLLDLVEPNQSFTAADYARLASAAIADIRARGRLPILVGGTGLYLRALFRGLFSGPWEMTPLRETLYQEAERIGSATLHQRLETSDPEAAAAIHPNDLFRIVRALEVAAVSGRPISTLRAEARRNHKPILGPVLQFGLERNRQELYQRIEARVEAMMAQGLVREVQGLLDRGYSPVLRPLRAIGYRHMIGHLKEHISINDAVASLKRDTRRYAKRQLTWFRHEDEIEWLSVEGSAMNEHVLRLLVERIETAWSRLV</sequence>
<dbReference type="OrthoDB" id="9776390at2"/>
<dbReference type="GO" id="GO:0006400">
    <property type="term" value="P:tRNA modification"/>
    <property type="evidence" value="ECO:0007669"/>
    <property type="project" value="TreeGrafter"/>
</dbReference>
<dbReference type="EC" id="2.5.1.75" evidence="10"/>
<keyword evidence="8 10" id="KW-0460">Magnesium</keyword>
<evidence type="ECO:0000256" key="4">
    <source>
        <dbReference type="ARBA" id="ARBA00022679"/>
    </source>
</evidence>
<keyword evidence="7 10" id="KW-0067">ATP-binding</keyword>
<comment type="catalytic activity">
    <reaction evidence="9 10 11">
        <text>adenosine(37) in tRNA + dimethylallyl diphosphate = N(6)-dimethylallyladenosine(37) in tRNA + diphosphate</text>
        <dbReference type="Rhea" id="RHEA:26482"/>
        <dbReference type="Rhea" id="RHEA-COMP:10162"/>
        <dbReference type="Rhea" id="RHEA-COMP:10375"/>
        <dbReference type="ChEBI" id="CHEBI:33019"/>
        <dbReference type="ChEBI" id="CHEBI:57623"/>
        <dbReference type="ChEBI" id="CHEBI:74411"/>
        <dbReference type="ChEBI" id="CHEBI:74415"/>
        <dbReference type="EC" id="2.5.1.75"/>
    </reaction>
</comment>
<organism evidence="14 15">
    <name type="scientific">Candidatus Methylomirabilis limnetica</name>
    <dbReference type="NCBI Taxonomy" id="2033718"/>
    <lineage>
        <taxon>Bacteria</taxon>
        <taxon>Candidatus Methylomirabilota</taxon>
        <taxon>Candidatus Methylomirabilia</taxon>
        <taxon>Candidatus Methylomirabilales</taxon>
        <taxon>Candidatus Methylomirabilaceae</taxon>
        <taxon>Candidatus Methylomirabilis</taxon>
    </lineage>
</organism>
<dbReference type="PANTHER" id="PTHR11088">
    <property type="entry name" value="TRNA DIMETHYLALLYLTRANSFERASE"/>
    <property type="match status" value="1"/>
</dbReference>
<comment type="function">
    <text evidence="2 10 12">Catalyzes the transfer of a dimethylallyl group onto the adenine at position 37 in tRNAs that read codons beginning with uridine, leading to the formation of N6-(dimethylallyl)adenosine (i(6)A).</text>
</comment>
<comment type="subunit">
    <text evidence="10">Monomer.</text>
</comment>
<comment type="cofactor">
    <cofactor evidence="1 10">
        <name>Mg(2+)</name>
        <dbReference type="ChEBI" id="CHEBI:18420"/>
    </cofactor>
</comment>
<feature type="site" description="Interaction with substrate tRNA" evidence="10">
    <location>
        <position position="121"/>
    </location>
</feature>
<evidence type="ECO:0000256" key="6">
    <source>
        <dbReference type="ARBA" id="ARBA00022741"/>
    </source>
</evidence>
<evidence type="ECO:0000256" key="8">
    <source>
        <dbReference type="ARBA" id="ARBA00022842"/>
    </source>
</evidence>
<feature type="region of interest" description="Interaction with substrate tRNA" evidence="10">
    <location>
        <begin position="33"/>
        <end position="36"/>
    </location>
</feature>
<dbReference type="AlphaFoldDB" id="A0A2T4TZJ6"/>
<dbReference type="Gene3D" id="1.10.20.140">
    <property type="match status" value="1"/>
</dbReference>
<dbReference type="GO" id="GO:0005524">
    <property type="term" value="F:ATP binding"/>
    <property type="evidence" value="ECO:0007669"/>
    <property type="project" value="UniProtKB-UniRule"/>
</dbReference>
<comment type="caution">
    <text evidence="14">The sequence shown here is derived from an EMBL/GenBank/DDBJ whole genome shotgun (WGS) entry which is preliminary data.</text>
</comment>
<accession>A0A2T4TZJ6</accession>
<dbReference type="NCBIfam" id="TIGR00174">
    <property type="entry name" value="miaA"/>
    <property type="match status" value="1"/>
</dbReference>
<keyword evidence="4 10" id="KW-0808">Transferase</keyword>
<evidence type="ECO:0000256" key="5">
    <source>
        <dbReference type="ARBA" id="ARBA00022694"/>
    </source>
</evidence>
<gene>
    <name evidence="10" type="primary">miaA</name>
    <name evidence="14" type="ORF">CLG94_04015</name>
</gene>
<feature type="binding site" evidence="10">
    <location>
        <begin position="10"/>
        <end position="15"/>
    </location>
    <ligand>
        <name>substrate</name>
    </ligand>
</feature>
<evidence type="ECO:0000256" key="1">
    <source>
        <dbReference type="ARBA" id="ARBA00001946"/>
    </source>
</evidence>
<dbReference type="InterPro" id="IPR027417">
    <property type="entry name" value="P-loop_NTPase"/>
</dbReference>
<evidence type="ECO:0000313" key="14">
    <source>
        <dbReference type="EMBL" id="PTL36521.1"/>
    </source>
</evidence>
<comment type="similarity">
    <text evidence="3 10 13">Belongs to the IPP transferase family.</text>
</comment>
<comment type="caution">
    <text evidence="10">Lacks conserved residue(s) required for the propagation of feature annotation.</text>
</comment>
<dbReference type="InterPro" id="IPR018022">
    <property type="entry name" value="IPT"/>
</dbReference>
<evidence type="ECO:0000256" key="10">
    <source>
        <dbReference type="HAMAP-Rule" id="MF_00185"/>
    </source>
</evidence>
<proteinExistence type="inferred from homology"/>
<protein>
    <recommendedName>
        <fullName evidence="10">tRNA dimethylallyltransferase</fullName>
        <ecNumber evidence="10">2.5.1.75</ecNumber>
    </recommendedName>
    <alternativeName>
        <fullName evidence="10">Dimethylallyl diphosphate:tRNA dimethylallyltransferase</fullName>
        <shortName evidence="10">DMAPP:tRNA dimethylallyltransferase</shortName>
        <shortName evidence="10">DMATase</shortName>
    </alternativeName>
    <alternativeName>
        <fullName evidence="10">Isopentenyl-diphosphate:tRNA isopentenyltransferase</fullName>
        <shortName evidence="10">IPP transferase</shortName>
        <shortName evidence="10">IPPT</shortName>
        <shortName evidence="10">IPTase</shortName>
    </alternativeName>
</protein>
<keyword evidence="15" id="KW-1185">Reference proteome</keyword>
<keyword evidence="6 10" id="KW-0547">Nucleotide-binding</keyword>
<evidence type="ECO:0000256" key="11">
    <source>
        <dbReference type="RuleBase" id="RU003783"/>
    </source>
</evidence>
<name>A0A2T4TZJ6_9BACT</name>
<dbReference type="InterPro" id="IPR039657">
    <property type="entry name" value="Dimethylallyltransferase"/>
</dbReference>
<evidence type="ECO:0000256" key="9">
    <source>
        <dbReference type="ARBA" id="ARBA00049563"/>
    </source>
</evidence>
<evidence type="ECO:0000256" key="12">
    <source>
        <dbReference type="RuleBase" id="RU003784"/>
    </source>
</evidence>
<dbReference type="SUPFAM" id="SSF52540">
    <property type="entry name" value="P-loop containing nucleoside triphosphate hydrolases"/>
    <property type="match status" value="2"/>
</dbReference>
<dbReference type="Pfam" id="PF01715">
    <property type="entry name" value="IPPT"/>
    <property type="match status" value="1"/>
</dbReference>
<evidence type="ECO:0000256" key="2">
    <source>
        <dbReference type="ARBA" id="ARBA00003213"/>
    </source>
</evidence>
<keyword evidence="5 10" id="KW-0819">tRNA processing</keyword>
<dbReference type="Proteomes" id="UP000241436">
    <property type="component" value="Unassembled WGS sequence"/>
</dbReference>
<dbReference type="HAMAP" id="MF_00185">
    <property type="entry name" value="IPP_trans"/>
    <property type="match status" value="1"/>
</dbReference>